<dbReference type="InterPro" id="IPR023476">
    <property type="entry name" value="Pep_tRNA_hydro_II_dom_sf"/>
</dbReference>
<name>A0ABW6R7K2_9NOCA</name>
<accession>A0ABW6R7K2</accession>
<dbReference type="EMBL" id="JBIAPI010000017">
    <property type="protein sequence ID" value="MFF3229054.1"/>
    <property type="molecule type" value="Genomic_DNA"/>
</dbReference>
<keyword evidence="2" id="KW-1185">Reference proteome</keyword>
<dbReference type="Pfam" id="PF09391">
    <property type="entry name" value="DUF2000"/>
    <property type="match status" value="1"/>
</dbReference>
<protein>
    <submittedName>
        <fullName evidence="1">DUF2000 domain-containing protein</fullName>
    </submittedName>
</protein>
<reference evidence="1 2" key="1">
    <citation type="submission" date="2024-10" db="EMBL/GenBank/DDBJ databases">
        <title>The Natural Products Discovery Center: Release of the First 8490 Sequenced Strains for Exploring Actinobacteria Biosynthetic Diversity.</title>
        <authorList>
            <person name="Kalkreuter E."/>
            <person name="Kautsar S.A."/>
            <person name="Yang D."/>
            <person name="Bader C.D."/>
            <person name="Teijaro C.N."/>
            <person name="Fluegel L."/>
            <person name="Davis C.M."/>
            <person name="Simpson J.R."/>
            <person name="Lauterbach L."/>
            <person name="Steele A.D."/>
            <person name="Gui C."/>
            <person name="Meng S."/>
            <person name="Li G."/>
            <person name="Viehrig K."/>
            <person name="Ye F."/>
            <person name="Su P."/>
            <person name="Kiefer A.F."/>
            <person name="Nichols A."/>
            <person name="Cepeda A.J."/>
            <person name="Yan W."/>
            <person name="Fan B."/>
            <person name="Jiang Y."/>
            <person name="Adhikari A."/>
            <person name="Zheng C.-J."/>
            <person name="Schuster L."/>
            <person name="Cowan T.M."/>
            <person name="Smanski M.J."/>
            <person name="Chevrette M.G."/>
            <person name="De Carvalho L.P.S."/>
            <person name="Shen B."/>
        </authorList>
    </citation>
    <scope>NUCLEOTIDE SEQUENCE [LARGE SCALE GENOMIC DNA]</scope>
    <source>
        <strain evidence="1 2">NPDC003040</strain>
    </source>
</reference>
<organism evidence="1 2">
    <name type="scientific">Nocardia suismassiliense</name>
    <dbReference type="NCBI Taxonomy" id="2077092"/>
    <lineage>
        <taxon>Bacteria</taxon>
        <taxon>Bacillati</taxon>
        <taxon>Actinomycetota</taxon>
        <taxon>Actinomycetes</taxon>
        <taxon>Mycobacteriales</taxon>
        <taxon>Nocardiaceae</taxon>
        <taxon>Nocardia</taxon>
    </lineage>
</organism>
<evidence type="ECO:0000313" key="2">
    <source>
        <dbReference type="Proteomes" id="UP001601948"/>
    </source>
</evidence>
<proteinExistence type="predicted"/>
<dbReference type="InterPro" id="IPR018988">
    <property type="entry name" value="DUF2000"/>
</dbReference>
<evidence type="ECO:0000313" key="1">
    <source>
        <dbReference type="EMBL" id="MFF3229054.1"/>
    </source>
</evidence>
<gene>
    <name evidence="1" type="ORF">ACFYV7_40130</name>
</gene>
<dbReference type="SUPFAM" id="SSF102462">
    <property type="entry name" value="Peptidyl-tRNA hydrolase II"/>
    <property type="match status" value="1"/>
</dbReference>
<sequence>MASEMKLYVVINRVLREDPGRAINVAAHAMAGLVAKAACKAPDLLQAMAFIDYPDASGTSHDFISAHGLVVLSAKTGQLQTLRRTFTEQDIHSIDFCDGMLDGSTDEQLARVAATPAEDIIPLCVAAFGPVDTIDPYTRRLSLWR</sequence>
<comment type="caution">
    <text evidence="1">The sequence shown here is derived from an EMBL/GenBank/DDBJ whole genome shotgun (WGS) entry which is preliminary data.</text>
</comment>
<dbReference type="RefSeq" id="WP_387726425.1">
    <property type="nucleotide sequence ID" value="NZ_JBIAPI010000017.1"/>
</dbReference>
<dbReference type="Proteomes" id="UP001601948">
    <property type="component" value="Unassembled WGS sequence"/>
</dbReference>
<dbReference type="Gene3D" id="3.40.1490.10">
    <property type="entry name" value="Bit1"/>
    <property type="match status" value="1"/>
</dbReference>